<dbReference type="Gene3D" id="3.30.1360.60">
    <property type="entry name" value="Glucose permease domain IIB"/>
    <property type="match status" value="1"/>
</dbReference>
<feature type="domain" description="PTS EIIB type-1" evidence="13">
    <location>
        <begin position="10"/>
        <end position="92"/>
    </location>
</feature>
<dbReference type="GO" id="GO:0009401">
    <property type="term" value="P:phosphoenolpyruvate-dependent sugar phosphotransferase system"/>
    <property type="evidence" value="ECO:0007669"/>
    <property type="project" value="UniProtKB-KW"/>
</dbReference>
<organism evidence="15 16">
    <name type="scientific">Subdoligranulum variabile</name>
    <dbReference type="NCBI Taxonomy" id="214851"/>
    <lineage>
        <taxon>Bacteria</taxon>
        <taxon>Bacillati</taxon>
        <taxon>Bacillota</taxon>
        <taxon>Clostridia</taxon>
        <taxon>Eubacteriales</taxon>
        <taxon>Oscillospiraceae</taxon>
        <taxon>Subdoligranulum</taxon>
    </lineage>
</organism>
<comment type="subcellular location">
    <subcellularLocation>
        <location evidence="1">Cell membrane</location>
        <topology evidence="1">Multi-pass membrane protein</topology>
    </subcellularLocation>
</comment>
<keyword evidence="6" id="KW-0598">Phosphotransferase system</keyword>
<dbReference type="GO" id="GO:0016301">
    <property type="term" value="F:kinase activity"/>
    <property type="evidence" value="ECO:0007669"/>
    <property type="project" value="UniProtKB-KW"/>
</dbReference>
<evidence type="ECO:0000256" key="8">
    <source>
        <dbReference type="ARBA" id="ARBA00022777"/>
    </source>
</evidence>
<evidence type="ECO:0000256" key="2">
    <source>
        <dbReference type="ARBA" id="ARBA00022448"/>
    </source>
</evidence>
<evidence type="ECO:0000256" key="11">
    <source>
        <dbReference type="PROSITE-ProRule" id="PRU00421"/>
    </source>
</evidence>
<accession>A0A921LP71</accession>
<dbReference type="InterPro" id="IPR018113">
    <property type="entry name" value="PTrfase_EIIB_Cys"/>
</dbReference>
<keyword evidence="8" id="KW-0418">Kinase</keyword>
<keyword evidence="2" id="KW-0813">Transport</keyword>
<feature type="transmembrane region" description="Helical" evidence="12">
    <location>
        <begin position="184"/>
        <end position="201"/>
    </location>
</feature>
<dbReference type="PANTHER" id="PTHR30175:SF1">
    <property type="entry name" value="PTS SYSTEM ARBUTIN-, CELLOBIOSE-, AND SALICIN-SPECIFIC EIIBC COMPONENT-RELATED"/>
    <property type="match status" value="1"/>
</dbReference>
<name>A0A921LP71_9FIRM</name>
<dbReference type="CDD" id="cd00212">
    <property type="entry name" value="PTS_IIB_glc"/>
    <property type="match status" value="1"/>
</dbReference>
<protein>
    <submittedName>
        <fullName evidence="15">PTS transporter subunit EIIB</fullName>
    </submittedName>
</protein>
<dbReference type="InterPro" id="IPR013013">
    <property type="entry name" value="PTS_EIIC_1"/>
</dbReference>
<feature type="transmembrane region" description="Helical" evidence="12">
    <location>
        <begin position="221"/>
        <end position="239"/>
    </location>
</feature>
<evidence type="ECO:0000256" key="12">
    <source>
        <dbReference type="SAM" id="Phobius"/>
    </source>
</evidence>
<evidence type="ECO:0000256" key="9">
    <source>
        <dbReference type="ARBA" id="ARBA00022989"/>
    </source>
</evidence>
<dbReference type="InterPro" id="IPR036878">
    <property type="entry name" value="Glu_permease_IIB"/>
</dbReference>
<reference evidence="15" key="2">
    <citation type="submission" date="2021-09" db="EMBL/GenBank/DDBJ databases">
        <authorList>
            <person name="Gilroy R."/>
        </authorList>
    </citation>
    <scope>NUCLEOTIDE SEQUENCE</scope>
    <source>
        <strain evidence="15">ChiBcec21-2208</strain>
    </source>
</reference>
<evidence type="ECO:0000256" key="1">
    <source>
        <dbReference type="ARBA" id="ARBA00004651"/>
    </source>
</evidence>
<keyword evidence="10 12" id="KW-0472">Membrane</keyword>
<dbReference type="EMBL" id="DYVE01000210">
    <property type="protein sequence ID" value="HJG28587.1"/>
    <property type="molecule type" value="Genomic_DNA"/>
</dbReference>
<feature type="domain" description="PTS EIIC type-1" evidence="14">
    <location>
        <begin position="117"/>
        <end position="240"/>
    </location>
</feature>
<dbReference type="GO" id="GO:0005886">
    <property type="term" value="C:plasma membrane"/>
    <property type="evidence" value="ECO:0007669"/>
    <property type="project" value="UniProtKB-SubCell"/>
</dbReference>
<keyword evidence="5" id="KW-0808">Transferase</keyword>
<dbReference type="InterPro" id="IPR003352">
    <property type="entry name" value="PTS_EIIC"/>
</dbReference>
<feature type="active site" description="Phosphocysteine intermediate; for EIIB activity" evidence="11">
    <location>
        <position position="32"/>
    </location>
</feature>
<dbReference type="Pfam" id="PF00367">
    <property type="entry name" value="PTS_EIIB"/>
    <property type="match status" value="1"/>
</dbReference>
<gene>
    <name evidence="15" type="ORF">K8V20_08100</name>
</gene>
<evidence type="ECO:0000313" key="16">
    <source>
        <dbReference type="Proteomes" id="UP000782880"/>
    </source>
</evidence>
<dbReference type="InterPro" id="IPR050558">
    <property type="entry name" value="PTS_Sugar-Specific_Components"/>
</dbReference>
<keyword evidence="7 12" id="KW-0812">Transmembrane</keyword>
<evidence type="ECO:0000256" key="10">
    <source>
        <dbReference type="ARBA" id="ARBA00023136"/>
    </source>
</evidence>
<evidence type="ECO:0000313" key="15">
    <source>
        <dbReference type="EMBL" id="HJG28587.1"/>
    </source>
</evidence>
<reference evidence="15" key="1">
    <citation type="journal article" date="2021" name="PeerJ">
        <title>Extensive microbial diversity within the chicken gut microbiome revealed by metagenomics and culture.</title>
        <authorList>
            <person name="Gilroy R."/>
            <person name="Ravi A."/>
            <person name="Getino M."/>
            <person name="Pursley I."/>
            <person name="Horton D.L."/>
            <person name="Alikhan N.F."/>
            <person name="Baker D."/>
            <person name="Gharbi K."/>
            <person name="Hall N."/>
            <person name="Watson M."/>
            <person name="Adriaenssens E.M."/>
            <person name="Foster-Nyarko E."/>
            <person name="Jarju S."/>
            <person name="Secka A."/>
            <person name="Antonio M."/>
            <person name="Oren A."/>
            <person name="Chaudhuri R.R."/>
            <person name="La Ragione R."/>
            <person name="Hildebrand F."/>
            <person name="Pallen M.J."/>
        </authorList>
    </citation>
    <scope>NUCLEOTIDE SEQUENCE</scope>
    <source>
        <strain evidence="15">ChiBcec21-2208</strain>
    </source>
</reference>
<feature type="transmembrane region" description="Helical" evidence="12">
    <location>
        <begin position="155"/>
        <end position="177"/>
    </location>
</feature>
<dbReference type="Pfam" id="PF02378">
    <property type="entry name" value="PTS_EIIC"/>
    <property type="match status" value="1"/>
</dbReference>
<dbReference type="GO" id="GO:0090589">
    <property type="term" value="F:protein-phosphocysteine-trehalose phosphotransferase system transporter activity"/>
    <property type="evidence" value="ECO:0007669"/>
    <property type="project" value="TreeGrafter"/>
</dbReference>
<dbReference type="AlphaFoldDB" id="A0A921LP71"/>
<dbReference type="Proteomes" id="UP000782880">
    <property type="component" value="Unassembled WGS sequence"/>
</dbReference>
<keyword evidence="4" id="KW-0762">Sugar transport</keyword>
<evidence type="ECO:0000256" key="6">
    <source>
        <dbReference type="ARBA" id="ARBA00022683"/>
    </source>
</evidence>
<evidence type="ECO:0000256" key="7">
    <source>
        <dbReference type="ARBA" id="ARBA00022692"/>
    </source>
</evidence>
<dbReference type="InterPro" id="IPR001996">
    <property type="entry name" value="PTS_IIB_1"/>
</dbReference>
<evidence type="ECO:0000259" key="13">
    <source>
        <dbReference type="PROSITE" id="PS51098"/>
    </source>
</evidence>
<dbReference type="PROSITE" id="PS51098">
    <property type="entry name" value="PTS_EIIB_TYPE_1"/>
    <property type="match status" value="1"/>
</dbReference>
<dbReference type="PROSITE" id="PS51103">
    <property type="entry name" value="PTS_EIIC_TYPE_1"/>
    <property type="match status" value="1"/>
</dbReference>
<dbReference type="PANTHER" id="PTHR30175">
    <property type="entry name" value="PHOSPHOTRANSFERASE SYSTEM TRANSPORT PROTEIN"/>
    <property type="match status" value="1"/>
</dbReference>
<evidence type="ECO:0000256" key="5">
    <source>
        <dbReference type="ARBA" id="ARBA00022679"/>
    </source>
</evidence>
<comment type="caution">
    <text evidence="15">The sequence shown here is derived from an EMBL/GenBank/DDBJ whole genome shotgun (WGS) entry which is preliminary data.</text>
</comment>
<evidence type="ECO:0000256" key="3">
    <source>
        <dbReference type="ARBA" id="ARBA00022475"/>
    </source>
</evidence>
<feature type="transmembrane region" description="Helical" evidence="12">
    <location>
        <begin position="127"/>
        <end position="149"/>
    </location>
</feature>
<dbReference type="GO" id="GO:0008982">
    <property type="term" value="F:protein-N(PI)-phosphohistidine-sugar phosphotransferase activity"/>
    <property type="evidence" value="ECO:0007669"/>
    <property type="project" value="InterPro"/>
</dbReference>
<dbReference type="GO" id="GO:0015771">
    <property type="term" value="P:trehalose transport"/>
    <property type="evidence" value="ECO:0007669"/>
    <property type="project" value="TreeGrafter"/>
</dbReference>
<proteinExistence type="predicted"/>
<evidence type="ECO:0000259" key="14">
    <source>
        <dbReference type="PROSITE" id="PS51103"/>
    </source>
</evidence>
<sequence length="240" mass="25755">MQNASNYEYGKMCSDILDAIGGAGNVKNVFHCITRLRIVPVNRDLVAMDKLKNVSGIMKVLESSGQLQCVIGTTVPEVYADFLAMTGAAAGGEVSPEPADKGEIEEKKPNLLTRGLNTLASCVTPGLYAIVAGGMIKGVISLFTSLGLFPADSDIITVLEAVGDAPFYFMPFIIGYAAAKRFKVKEIFGIMVAGILMYSTFLSPPEGVTSYSFGLFDIPAYNYKGSIFPVILSVWIFSLF</sequence>
<dbReference type="SUPFAM" id="SSF55604">
    <property type="entry name" value="Glucose permease domain IIB"/>
    <property type="match status" value="1"/>
</dbReference>
<evidence type="ECO:0000256" key="4">
    <source>
        <dbReference type="ARBA" id="ARBA00022597"/>
    </source>
</evidence>
<keyword evidence="9 12" id="KW-1133">Transmembrane helix</keyword>
<keyword evidence="3" id="KW-1003">Cell membrane</keyword>